<evidence type="ECO:0000313" key="1">
    <source>
        <dbReference type="EMBL" id="MCY9530032.1"/>
    </source>
</evidence>
<proteinExistence type="predicted"/>
<comment type="caution">
    <text evidence="1">The sequence shown here is derived from an EMBL/GenBank/DDBJ whole genome shotgun (WGS) entry which is preliminary data.</text>
</comment>
<gene>
    <name evidence="1" type="ORF">M5X04_11905</name>
</gene>
<name>A0ABT4E8G2_PAEAL</name>
<protein>
    <submittedName>
        <fullName evidence="1">Abortive infection system antitoxin AbiGi family protein</fullName>
    </submittedName>
</protein>
<evidence type="ECO:0000313" key="2">
    <source>
        <dbReference type="Proteomes" id="UP001527090"/>
    </source>
</evidence>
<keyword evidence="2" id="KW-1185">Reference proteome</keyword>
<organism evidence="1 2">
    <name type="scientific">Paenibacillus alvei</name>
    <name type="common">Bacillus alvei</name>
    <dbReference type="NCBI Taxonomy" id="44250"/>
    <lineage>
        <taxon>Bacteria</taxon>
        <taxon>Bacillati</taxon>
        <taxon>Bacillota</taxon>
        <taxon>Bacilli</taxon>
        <taxon>Bacillales</taxon>
        <taxon>Paenibacillaceae</taxon>
        <taxon>Paenibacillus</taxon>
    </lineage>
</organism>
<dbReference type="Proteomes" id="UP001527090">
    <property type="component" value="Unassembled WGS sequence"/>
</dbReference>
<dbReference type="EMBL" id="JAMDLY010000011">
    <property type="protein sequence ID" value="MCY9530032.1"/>
    <property type="molecule type" value="Genomic_DNA"/>
</dbReference>
<dbReference type="Pfam" id="PF10899">
    <property type="entry name" value="AbiGi"/>
    <property type="match status" value="1"/>
</dbReference>
<sequence>MDALVKTNPENPEMQELDEPINPHPVYIIPKQSANVLFNFMKKLDYLKMIIHNKALIPRYNLEDISYLKLKDYKGIALPMKCFCDIHLNKLVYHMENYGNYGIGLHKEWGIQNGIQPINYVNPESNLIKDFVHVFNSALELDDSDESIRFDKYNNFLLMNLLFMKPLNGYMLIDSDNKYMNFHDEREWRYIPDLRQFSELPLILPQEHLNPDTMNMYSNGLTRTESSWLKLDFKHIKYLVVDSEADREDLISFIMNENTTSELESLTLCSKILVFNQLKEDW</sequence>
<dbReference type="InterPro" id="IPR021223">
    <property type="entry name" value="AbiGi"/>
</dbReference>
<reference evidence="1 2" key="1">
    <citation type="submission" date="2022-05" db="EMBL/GenBank/DDBJ databases">
        <title>Genome Sequencing of Bee-Associated Microbes.</title>
        <authorList>
            <person name="Dunlap C."/>
        </authorList>
    </citation>
    <scope>NUCLEOTIDE SEQUENCE [LARGE SCALE GENOMIC DNA]</scope>
    <source>
        <strain evidence="1 2">NRRL NRS-750</strain>
    </source>
</reference>
<accession>A0ABT4E8G2</accession>
<dbReference type="RefSeq" id="WP_268632124.1">
    <property type="nucleotide sequence ID" value="NZ_JAMDLY010000011.1"/>
</dbReference>